<dbReference type="InterPro" id="IPR014166">
    <property type="entry name" value="Tol-Pal_acyl-CoA_thioesterase"/>
</dbReference>
<dbReference type="GO" id="GO:0047617">
    <property type="term" value="F:fatty acyl-CoA hydrolase activity"/>
    <property type="evidence" value="ECO:0007669"/>
    <property type="project" value="TreeGrafter"/>
</dbReference>
<dbReference type="RefSeq" id="WP_011764156.1">
    <property type="nucleotide sequence ID" value="NC_008702.1"/>
</dbReference>
<keyword evidence="4" id="KW-1185">Reference proteome</keyword>
<sequence length="155" mass="17684">MQTRSRPEPAGDAFVLPLRVYYEDTDAAGIVYYANYLRYCERARTEWLRALGFEQQRLRAERGLVFVVKSVHAEYMSPALLDDALELRSVIETLGRASLAFRQQVLRNGVCLFDARVVIACVDLVRNRPVAMPAEIREQFEHVLPPPQPEPPQPA</sequence>
<dbReference type="CDD" id="cd00586">
    <property type="entry name" value="4HBT"/>
    <property type="match status" value="1"/>
</dbReference>
<dbReference type="NCBIfam" id="TIGR00051">
    <property type="entry name" value="YbgC/FadM family acyl-CoA thioesterase"/>
    <property type="match status" value="1"/>
</dbReference>
<protein>
    <submittedName>
        <fullName evidence="3">Conserved hypothetical thioesterase</fullName>
        <ecNumber evidence="3">3.1.2.-</ecNumber>
    </submittedName>
</protein>
<evidence type="ECO:0000313" key="3">
    <source>
        <dbReference type="EMBL" id="CAL93038.1"/>
    </source>
</evidence>
<evidence type="ECO:0000256" key="1">
    <source>
        <dbReference type="ARBA" id="ARBA00005953"/>
    </source>
</evidence>
<dbReference type="InterPro" id="IPR029069">
    <property type="entry name" value="HotDog_dom_sf"/>
</dbReference>
<dbReference type="STRING" id="62928.azo0421"/>
<dbReference type="SUPFAM" id="SSF54637">
    <property type="entry name" value="Thioesterase/thiol ester dehydrase-isomerase"/>
    <property type="match status" value="1"/>
</dbReference>
<keyword evidence="2 3" id="KW-0378">Hydrolase</keyword>
<gene>
    <name evidence="3" type="ordered locus">azo0421</name>
</gene>
<dbReference type="KEGG" id="azo:azo0421"/>
<comment type="similarity">
    <text evidence="1">Belongs to the 4-hydroxybenzoyl-CoA thioesterase family.</text>
</comment>
<dbReference type="Pfam" id="PF13279">
    <property type="entry name" value="4HBT_2"/>
    <property type="match status" value="1"/>
</dbReference>
<dbReference type="HOGENOM" id="CLU_101141_7_1_4"/>
<dbReference type="PANTHER" id="PTHR31793">
    <property type="entry name" value="4-HYDROXYBENZOYL-COA THIOESTERASE FAMILY MEMBER"/>
    <property type="match status" value="1"/>
</dbReference>
<dbReference type="PANTHER" id="PTHR31793:SF37">
    <property type="entry name" value="ACYL-COA THIOESTER HYDROLASE YBGC"/>
    <property type="match status" value="1"/>
</dbReference>
<dbReference type="NCBIfam" id="TIGR02799">
    <property type="entry name" value="thio_ybgC"/>
    <property type="match status" value="1"/>
</dbReference>
<dbReference type="eggNOG" id="COG0824">
    <property type="taxonomic scope" value="Bacteria"/>
</dbReference>
<dbReference type="Gene3D" id="3.10.129.10">
    <property type="entry name" value="Hotdog Thioesterase"/>
    <property type="match status" value="1"/>
</dbReference>
<organism evidence="3 4">
    <name type="scientific">Azoarcus sp. (strain BH72)</name>
    <dbReference type="NCBI Taxonomy" id="418699"/>
    <lineage>
        <taxon>Bacteria</taxon>
        <taxon>Pseudomonadati</taxon>
        <taxon>Pseudomonadota</taxon>
        <taxon>Betaproteobacteria</taxon>
        <taxon>Rhodocyclales</taxon>
        <taxon>Zoogloeaceae</taxon>
        <taxon>Azoarcus</taxon>
    </lineage>
</organism>
<accession>A1K2I3</accession>
<dbReference type="EMBL" id="AM406670">
    <property type="protein sequence ID" value="CAL93038.1"/>
    <property type="molecule type" value="Genomic_DNA"/>
</dbReference>
<dbReference type="InterPro" id="IPR050563">
    <property type="entry name" value="4-hydroxybenzoyl-CoA_TE"/>
</dbReference>
<dbReference type="PIRSF" id="PIRSF003230">
    <property type="entry name" value="YbgC"/>
    <property type="match status" value="1"/>
</dbReference>
<name>A1K2I3_AZOSB</name>
<dbReference type="Proteomes" id="UP000002588">
    <property type="component" value="Chromosome"/>
</dbReference>
<dbReference type="EC" id="3.1.2.-" evidence="3"/>
<proteinExistence type="inferred from homology"/>
<evidence type="ECO:0000313" key="4">
    <source>
        <dbReference type="Proteomes" id="UP000002588"/>
    </source>
</evidence>
<dbReference type="InterPro" id="IPR006684">
    <property type="entry name" value="YbgC/YbaW"/>
</dbReference>
<dbReference type="FunFam" id="3.10.129.10:FF:000004">
    <property type="entry name" value="Tol-pal system-associated acyl-CoA thioesterase"/>
    <property type="match status" value="1"/>
</dbReference>
<dbReference type="AlphaFoldDB" id="A1K2I3"/>
<evidence type="ECO:0000256" key="2">
    <source>
        <dbReference type="ARBA" id="ARBA00022801"/>
    </source>
</evidence>
<reference evidence="3 4" key="1">
    <citation type="journal article" date="2006" name="Nat. Biotechnol.">
        <title>Complete genome of the mutualistic, N2-fixing grass endophyte Azoarcus sp. strain BH72.</title>
        <authorList>
            <person name="Krause A."/>
            <person name="Ramakumar A."/>
            <person name="Bartels D."/>
            <person name="Battistoni F."/>
            <person name="Bekel T."/>
            <person name="Boch J."/>
            <person name="Boehm M."/>
            <person name="Friedrich F."/>
            <person name="Hurek T."/>
            <person name="Krause L."/>
            <person name="Linke B."/>
            <person name="McHardy A.C."/>
            <person name="Sarkar A."/>
            <person name="Schneiker S."/>
            <person name="Syed A.A."/>
            <person name="Thauer R."/>
            <person name="Vorhoelter F.-J."/>
            <person name="Weidner S."/>
            <person name="Puehler A."/>
            <person name="Reinhold-Hurek B."/>
            <person name="Kaiser O."/>
            <person name="Goesmann A."/>
        </authorList>
    </citation>
    <scope>NUCLEOTIDE SEQUENCE [LARGE SCALE GENOMIC DNA]</scope>
    <source>
        <strain evidence="3 4">BH72</strain>
    </source>
</reference>